<proteinExistence type="predicted"/>
<sequence length="105" mass="12257">MRVHQVLVDVHGQGKIIERKLNFGQSLITHCWRINVSLTTSFMEFWGEREREIVRPYRDNILLMQSISHLVIVHLHKIYVVELSLSLSAPRPSIKVDQRVLNALC</sequence>
<protein>
    <submittedName>
        <fullName evidence="1">Uncharacterized protein</fullName>
    </submittedName>
</protein>
<dbReference type="Proteomes" id="UP000799771">
    <property type="component" value="Unassembled WGS sequence"/>
</dbReference>
<evidence type="ECO:0000313" key="2">
    <source>
        <dbReference type="Proteomes" id="UP000799771"/>
    </source>
</evidence>
<dbReference type="GeneID" id="54408702"/>
<dbReference type="EMBL" id="ML977507">
    <property type="protein sequence ID" value="KAF2129138.1"/>
    <property type="molecule type" value="Genomic_DNA"/>
</dbReference>
<reference evidence="1" key="1">
    <citation type="journal article" date="2020" name="Stud. Mycol.">
        <title>101 Dothideomycetes genomes: a test case for predicting lifestyles and emergence of pathogens.</title>
        <authorList>
            <person name="Haridas S."/>
            <person name="Albert R."/>
            <person name="Binder M."/>
            <person name="Bloem J."/>
            <person name="Labutti K."/>
            <person name="Salamov A."/>
            <person name="Andreopoulos B."/>
            <person name="Baker S."/>
            <person name="Barry K."/>
            <person name="Bills G."/>
            <person name="Bluhm B."/>
            <person name="Cannon C."/>
            <person name="Castanera R."/>
            <person name="Culley D."/>
            <person name="Daum C."/>
            <person name="Ezra D."/>
            <person name="Gonzalez J."/>
            <person name="Henrissat B."/>
            <person name="Kuo A."/>
            <person name="Liang C."/>
            <person name="Lipzen A."/>
            <person name="Lutzoni F."/>
            <person name="Magnuson J."/>
            <person name="Mondo S."/>
            <person name="Nolan M."/>
            <person name="Ohm R."/>
            <person name="Pangilinan J."/>
            <person name="Park H.-J."/>
            <person name="Ramirez L."/>
            <person name="Alfaro M."/>
            <person name="Sun H."/>
            <person name="Tritt A."/>
            <person name="Yoshinaga Y."/>
            <person name="Zwiers L.-H."/>
            <person name="Turgeon B."/>
            <person name="Goodwin S."/>
            <person name="Spatafora J."/>
            <person name="Crous P."/>
            <person name="Grigoriev I."/>
        </authorList>
    </citation>
    <scope>NUCLEOTIDE SEQUENCE</scope>
    <source>
        <strain evidence="1">CBS 119687</strain>
    </source>
</reference>
<evidence type="ECO:0000313" key="1">
    <source>
        <dbReference type="EMBL" id="KAF2129138.1"/>
    </source>
</evidence>
<name>A0A6A6ADW3_9PLEO</name>
<dbReference type="RefSeq" id="XP_033523527.1">
    <property type="nucleotide sequence ID" value="XM_033668270.1"/>
</dbReference>
<keyword evidence="2" id="KW-1185">Reference proteome</keyword>
<accession>A0A6A6ADW3</accession>
<dbReference type="AlphaFoldDB" id="A0A6A6ADW3"/>
<organism evidence="1 2">
    <name type="scientific">Dothidotthia symphoricarpi CBS 119687</name>
    <dbReference type="NCBI Taxonomy" id="1392245"/>
    <lineage>
        <taxon>Eukaryota</taxon>
        <taxon>Fungi</taxon>
        <taxon>Dikarya</taxon>
        <taxon>Ascomycota</taxon>
        <taxon>Pezizomycotina</taxon>
        <taxon>Dothideomycetes</taxon>
        <taxon>Pleosporomycetidae</taxon>
        <taxon>Pleosporales</taxon>
        <taxon>Dothidotthiaceae</taxon>
        <taxon>Dothidotthia</taxon>
    </lineage>
</organism>
<gene>
    <name evidence="1" type="ORF">P153DRAFT_367410</name>
</gene>